<evidence type="ECO:0000313" key="1">
    <source>
        <dbReference type="EMBL" id="SEM04155.1"/>
    </source>
</evidence>
<keyword evidence="2" id="KW-1185">Reference proteome</keyword>
<protein>
    <submittedName>
        <fullName evidence="1">Uncharacterized protein</fullName>
    </submittedName>
</protein>
<reference evidence="2" key="1">
    <citation type="submission" date="2016-10" db="EMBL/GenBank/DDBJ databases">
        <authorList>
            <person name="Varghese N."/>
            <person name="Submissions S."/>
        </authorList>
    </citation>
    <scope>NUCLEOTIDE SEQUENCE [LARGE SCALE GENOMIC DNA]</scope>
    <source>
        <strain evidence="2">JS21-1</strain>
    </source>
</reference>
<sequence length="42" mass="4892">MPMAELVGRGDLTLSKRKKETAEARLDSRLISSFYFDKCDRR</sequence>
<dbReference type="Proteomes" id="UP000199214">
    <property type="component" value="Unassembled WGS sequence"/>
</dbReference>
<dbReference type="AlphaFoldDB" id="A0A1H7V5Q3"/>
<evidence type="ECO:0000313" key="2">
    <source>
        <dbReference type="Proteomes" id="UP000199214"/>
    </source>
</evidence>
<organism evidence="1 2">
    <name type="scientific">Sphingomonas palmae</name>
    <dbReference type="NCBI Taxonomy" id="1855283"/>
    <lineage>
        <taxon>Bacteria</taxon>
        <taxon>Pseudomonadati</taxon>
        <taxon>Pseudomonadota</taxon>
        <taxon>Alphaproteobacteria</taxon>
        <taxon>Sphingomonadales</taxon>
        <taxon>Sphingomonadaceae</taxon>
        <taxon>Sphingomonas</taxon>
    </lineage>
</organism>
<proteinExistence type="predicted"/>
<gene>
    <name evidence="1" type="ORF">SAMN05216382_3162</name>
</gene>
<name>A0A1H7V5Q3_9SPHN</name>
<accession>A0A1H7V5Q3</accession>
<dbReference type="EMBL" id="FNZZ01000009">
    <property type="protein sequence ID" value="SEM04155.1"/>
    <property type="molecule type" value="Genomic_DNA"/>
</dbReference>